<evidence type="ECO:0000256" key="1">
    <source>
        <dbReference type="SAM" id="MobiDB-lite"/>
    </source>
</evidence>
<protein>
    <submittedName>
        <fullName evidence="2">Uncharacterized protein</fullName>
    </submittedName>
</protein>
<accession>A0AAN9P664</accession>
<feature type="region of interest" description="Disordered" evidence="1">
    <location>
        <begin position="1"/>
        <end position="113"/>
    </location>
</feature>
<proteinExistence type="predicted"/>
<evidence type="ECO:0000313" key="2">
    <source>
        <dbReference type="EMBL" id="KAK7286502.1"/>
    </source>
</evidence>
<reference evidence="2 3" key="1">
    <citation type="submission" date="2024-01" db="EMBL/GenBank/DDBJ databases">
        <title>The genomes of 5 underutilized Papilionoideae crops provide insights into root nodulation and disease resistance.</title>
        <authorList>
            <person name="Yuan L."/>
        </authorList>
    </citation>
    <scope>NUCLEOTIDE SEQUENCE [LARGE SCALE GENOMIC DNA]</scope>
    <source>
        <strain evidence="2">LY-2023</strain>
        <tissue evidence="2">Leaf</tissue>
    </source>
</reference>
<sequence>MVLKKTKSSLKTNEEDIPNIKVPHVKSGPSTSSIEKPRSKSIFKRQRIMKEDESIAKKKPPKSVEAEKVEVPEKRSTKAGISIEDPPTIESYESEDDKPIGKALLKGRDLQPP</sequence>
<organism evidence="2 3">
    <name type="scientific">Clitoria ternatea</name>
    <name type="common">Butterfly pea</name>
    <dbReference type="NCBI Taxonomy" id="43366"/>
    <lineage>
        <taxon>Eukaryota</taxon>
        <taxon>Viridiplantae</taxon>
        <taxon>Streptophyta</taxon>
        <taxon>Embryophyta</taxon>
        <taxon>Tracheophyta</taxon>
        <taxon>Spermatophyta</taxon>
        <taxon>Magnoliopsida</taxon>
        <taxon>eudicotyledons</taxon>
        <taxon>Gunneridae</taxon>
        <taxon>Pentapetalae</taxon>
        <taxon>rosids</taxon>
        <taxon>fabids</taxon>
        <taxon>Fabales</taxon>
        <taxon>Fabaceae</taxon>
        <taxon>Papilionoideae</taxon>
        <taxon>50 kb inversion clade</taxon>
        <taxon>NPAAA clade</taxon>
        <taxon>indigoferoid/millettioid clade</taxon>
        <taxon>Phaseoleae</taxon>
        <taxon>Clitoria</taxon>
    </lineage>
</organism>
<keyword evidence="3" id="KW-1185">Reference proteome</keyword>
<name>A0AAN9P664_CLITE</name>
<dbReference type="EMBL" id="JAYKXN010000005">
    <property type="protein sequence ID" value="KAK7286502.1"/>
    <property type="molecule type" value="Genomic_DNA"/>
</dbReference>
<evidence type="ECO:0000313" key="3">
    <source>
        <dbReference type="Proteomes" id="UP001359559"/>
    </source>
</evidence>
<gene>
    <name evidence="2" type="ORF">RJT34_21532</name>
</gene>
<feature type="compositionally biased region" description="Basic and acidic residues" evidence="1">
    <location>
        <begin position="48"/>
        <end position="76"/>
    </location>
</feature>
<dbReference type="Proteomes" id="UP001359559">
    <property type="component" value="Unassembled WGS sequence"/>
</dbReference>
<comment type="caution">
    <text evidence="2">The sequence shown here is derived from an EMBL/GenBank/DDBJ whole genome shotgun (WGS) entry which is preliminary data.</text>
</comment>
<dbReference type="AlphaFoldDB" id="A0AAN9P664"/>